<feature type="compositionally biased region" description="Basic and acidic residues" evidence="1">
    <location>
        <begin position="63"/>
        <end position="82"/>
    </location>
</feature>
<name>A0A388JK43_CHABU</name>
<evidence type="ECO:0000313" key="3">
    <source>
        <dbReference type="Proteomes" id="UP000265515"/>
    </source>
</evidence>
<keyword evidence="3" id="KW-1185">Reference proteome</keyword>
<gene>
    <name evidence="2" type="ORF">CBR_g88674</name>
</gene>
<dbReference type="Proteomes" id="UP000265515">
    <property type="component" value="Unassembled WGS sequence"/>
</dbReference>
<sequence>RFLRTAEGRDNVKASEHVEASTLEITPATRNGEKKDTHQQQETTRRRTVQLVPQLFMKLYDAGVKERDDGRSVETEDGGKCHDRWKKR</sequence>
<feature type="compositionally biased region" description="Basic and acidic residues" evidence="1">
    <location>
        <begin position="1"/>
        <end position="19"/>
    </location>
</feature>
<feature type="region of interest" description="Disordered" evidence="1">
    <location>
        <begin position="1"/>
        <end position="47"/>
    </location>
</feature>
<proteinExistence type="predicted"/>
<organism evidence="2 3">
    <name type="scientific">Chara braunii</name>
    <name type="common">Braun's stonewort</name>
    <dbReference type="NCBI Taxonomy" id="69332"/>
    <lineage>
        <taxon>Eukaryota</taxon>
        <taxon>Viridiplantae</taxon>
        <taxon>Streptophyta</taxon>
        <taxon>Charophyceae</taxon>
        <taxon>Charales</taxon>
        <taxon>Characeae</taxon>
        <taxon>Chara</taxon>
    </lineage>
</organism>
<dbReference type="AlphaFoldDB" id="A0A388JK43"/>
<accession>A0A388JK43</accession>
<reference evidence="2 3" key="1">
    <citation type="journal article" date="2018" name="Cell">
        <title>The Chara Genome: Secondary Complexity and Implications for Plant Terrestrialization.</title>
        <authorList>
            <person name="Nishiyama T."/>
            <person name="Sakayama H."/>
            <person name="Vries J.D."/>
            <person name="Buschmann H."/>
            <person name="Saint-Marcoux D."/>
            <person name="Ullrich K.K."/>
            <person name="Haas F.B."/>
            <person name="Vanderstraeten L."/>
            <person name="Becker D."/>
            <person name="Lang D."/>
            <person name="Vosolsobe S."/>
            <person name="Rombauts S."/>
            <person name="Wilhelmsson P.K.I."/>
            <person name="Janitza P."/>
            <person name="Kern R."/>
            <person name="Heyl A."/>
            <person name="Rumpler F."/>
            <person name="Villalobos L.I.A.C."/>
            <person name="Clay J.M."/>
            <person name="Skokan R."/>
            <person name="Toyoda A."/>
            <person name="Suzuki Y."/>
            <person name="Kagoshima H."/>
            <person name="Schijlen E."/>
            <person name="Tajeshwar N."/>
            <person name="Catarino B."/>
            <person name="Hetherington A.J."/>
            <person name="Saltykova A."/>
            <person name="Bonnot C."/>
            <person name="Breuninger H."/>
            <person name="Symeonidi A."/>
            <person name="Radhakrishnan G.V."/>
            <person name="Van Nieuwerburgh F."/>
            <person name="Deforce D."/>
            <person name="Chang C."/>
            <person name="Karol K.G."/>
            <person name="Hedrich R."/>
            <person name="Ulvskov P."/>
            <person name="Glockner G."/>
            <person name="Delwiche C.F."/>
            <person name="Petrasek J."/>
            <person name="Van de Peer Y."/>
            <person name="Friml J."/>
            <person name="Beilby M."/>
            <person name="Dolan L."/>
            <person name="Kohara Y."/>
            <person name="Sugano S."/>
            <person name="Fujiyama A."/>
            <person name="Delaux P.-M."/>
            <person name="Quint M."/>
            <person name="TheiBen G."/>
            <person name="Hagemann M."/>
            <person name="Harholt J."/>
            <person name="Dunand C."/>
            <person name="Zachgo S."/>
            <person name="Langdale J."/>
            <person name="Maumus F."/>
            <person name="Straeten D.V.D."/>
            <person name="Gould S.B."/>
            <person name="Rensing S.A."/>
        </authorList>
    </citation>
    <scope>NUCLEOTIDE SEQUENCE [LARGE SCALE GENOMIC DNA]</scope>
    <source>
        <strain evidence="2 3">S276</strain>
    </source>
</reference>
<feature type="region of interest" description="Disordered" evidence="1">
    <location>
        <begin position="63"/>
        <end position="88"/>
    </location>
</feature>
<evidence type="ECO:0000313" key="2">
    <source>
        <dbReference type="EMBL" id="GBG43612.1"/>
    </source>
</evidence>
<protein>
    <submittedName>
        <fullName evidence="2">Uncharacterized protein</fullName>
    </submittedName>
</protein>
<comment type="caution">
    <text evidence="2">The sequence shown here is derived from an EMBL/GenBank/DDBJ whole genome shotgun (WGS) entry which is preliminary data.</text>
</comment>
<feature type="compositionally biased region" description="Basic and acidic residues" evidence="1">
    <location>
        <begin position="31"/>
        <end position="45"/>
    </location>
</feature>
<dbReference type="EMBL" id="BFEA01009545">
    <property type="protein sequence ID" value="GBG43612.1"/>
    <property type="molecule type" value="Genomic_DNA"/>
</dbReference>
<feature type="non-terminal residue" evidence="2">
    <location>
        <position position="1"/>
    </location>
</feature>
<evidence type="ECO:0000256" key="1">
    <source>
        <dbReference type="SAM" id="MobiDB-lite"/>
    </source>
</evidence>
<dbReference type="Gramene" id="GBG43612">
    <property type="protein sequence ID" value="GBG43612"/>
    <property type="gene ID" value="CBR_g88674"/>
</dbReference>